<organism evidence="2 3">
    <name type="scientific">Micromonospora carbonacea</name>
    <dbReference type="NCBI Taxonomy" id="47853"/>
    <lineage>
        <taxon>Bacteria</taxon>
        <taxon>Bacillati</taxon>
        <taxon>Actinomycetota</taxon>
        <taxon>Actinomycetes</taxon>
        <taxon>Micromonosporales</taxon>
        <taxon>Micromonosporaceae</taxon>
        <taxon>Micromonospora</taxon>
    </lineage>
</organism>
<sequence>MEAVPGIVYLLGILVATIVIRSRAGVGQGPIKILGSDGFGLGWFLTALSASLFWPITLGLWLARGRPEPRVVFNEKAAERRRRSVHP</sequence>
<keyword evidence="3" id="KW-1185">Reference proteome</keyword>
<evidence type="ECO:0000313" key="2">
    <source>
        <dbReference type="EMBL" id="SCF45731.1"/>
    </source>
</evidence>
<gene>
    <name evidence="2" type="ORF">GA0070563_11426</name>
</gene>
<dbReference type="Proteomes" id="UP000183585">
    <property type="component" value="Unassembled WGS sequence"/>
</dbReference>
<dbReference type="EMBL" id="FMCT01000014">
    <property type="protein sequence ID" value="SCF45731.1"/>
    <property type="molecule type" value="Genomic_DNA"/>
</dbReference>
<accession>A0A1C5AKY6</accession>
<proteinExistence type="predicted"/>
<protein>
    <submittedName>
        <fullName evidence="2">Uncharacterized protein</fullName>
    </submittedName>
</protein>
<feature type="transmembrane region" description="Helical" evidence="1">
    <location>
        <begin position="6"/>
        <end position="26"/>
    </location>
</feature>
<dbReference type="AlphaFoldDB" id="A0A1C5AKY6"/>
<keyword evidence="1" id="KW-0472">Membrane</keyword>
<reference evidence="3" key="1">
    <citation type="submission" date="2016-06" db="EMBL/GenBank/DDBJ databases">
        <authorList>
            <person name="Varghese N."/>
            <person name="Submissions Spin"/>
        </authorList>
    </citation>
    <scope>NUCLEOTIDE SEQUENCE [LARGE SCALE GENOMIC DNA]</scope>
    <source>
        <strain evidence="3">DSM 43168</strain>
    </source>
</reference>
<evidence type="ECO:0000256" key="1">
    <source>
        <dbReference type="SAM" id="Phobius"/>
    </source>
</evidence>
<evidence type="ECO:0000313" key="3">
    <source>
        <dbReference type="Proteomes" id="UP000183585"/>
    </source>
</evidence>
<name>A0A1C5AKY6_9ACTN</name>
<keyword evidence="1" id="KW-0812">Transmembrane</keyword>
<keyword evidence="1" id="KW-1133">Transmembrane helix</keyword>
<feature type="transmembrane region" description="Helical" evidence="1">
    <location>
        <begin position="38"/>
        <end position="63"/>
    </location>
</feature>
<dbReference type="RefSeq" id="WP_141723987.1">
    <property type="nucleotide sequence ID" value="NZ_CBDRIN010000086.1"/>
</dbReference>